<reference evidence="11" key="1">
    <citation type="journal article" date="2014" name="Genome Announc.">
        <title>Draft genome sequence of Colletotrichum sublineola, a destructive pathogen of cultivated sorghum.</title>
        <authorList>
            <person name="Baroncelli R."/>
            <person name="Sanz-Martin J.M."/>
            <person name="Rech G.E."/>
            <person name="Sukno S.A."/>
            <person name="Thon M.R."/>
        </authorList>
    </citation>
    <scope>NUCLEOTIDE SEQUENCE [LARGE SCALE GENOMIC DNA]</scope>
    <source>
        <strain evidence="11">TX430BB</strain>
    </source>
</reference>
<organism evidence="10 11">
    <name type="scientific">Colletotrichum sublineola</name>
    <name type="common">Sorghum anthracnose fungus</name>
    <dbReference type="NCBI Taxonomy" id="1173701"/>
    <lineage>
        <taxon>Eukaryota</taxon>
        <taxon>Fungi</taxon>
        <taxon>Dikarya</taxon>
        <taxon>Ascomycota</taxon>
        <taxon>Pezizomycotina</taxon>
        <taxon>Sordariomycetes</taxon>
        <taxon>Hypocreomycetidae</taxon>
        <taxon>Glomerellales</taxon>
        <taxon>Glomerellaceae</taxon>
        <taxon>Colletotrichum</taxon>
        <taxon>Colletotrichum graminicola species complex</taxon>
    </lineage>
</organism>
<dbReference type="GO" id="GO:0016740">
    <property type="term" value="F:transferase activity"/>
    <property type="evidence" value="ECO:0007669"/>
    <property type="project" value="UniProtKB-KW"/>
</dbReference>
<keyword evidence="3" id="KW-0479">Metal-binding</keyword>
<evidence type="ECO:0000256" key="7">
    <source>
        <dbReference type="ARBA" id="ARBA00022833"/>
    </source>
</evidence>
<evidence type="ECO:0000313" key="10">
    <source>
        <dbReference type="EMBL" id="KDN67245.1"/>
    </source>
</evidence>
<dbReference type="Gene3D" id="1.20.120.1750">
    <property type="match status" value="1"/>
</dbReference>
<feature type="region of interest" description="Disordered" evidence="8">
    <location>
        <begin position="221"/>
        <end position="240"/>
    </location>
</feature>
<dbReference type="CDD" id="cd20353">
    <property type="entry name" value="Rcat_RBR_RNF216"/>
    <property type="match status" value="1"/>
</dbReference>
<feature type="compositionally biased region" description="Pro residues" evidence="8">
    <location>
        <begin position="697"/>
        <end position="709"/>
    </location>
</feature>
<evidence type="ECO:0000256" key="4">
    <source>
        <dbReference type="ARBA" id="ARBA00022737"/>
    </source>
</evidence>
<feature type="region of interest" description="Disordered" evidence="8">
    <location>
        <begin position="956"/>
        <end position="1013"/>
    </location>
</feature>
<feature type="compositionally biased region" description="Polar residues" evidence="8">
    <location>
        <begin position="817"/>
        <end position="828"/>
    </location>
</feature>
<dbReference type="CDD" id="cd16630">
    <property type="entry name" value="RING-HC_RBR_RNF216"/>
    <property type="match status" value="1"/>
</dbReference>
<accession>A0A066XMN7</accession>
<comment type="pathway">
    <text evidence="1">Protein modification; protein ubiquitination.</text>
</comment>
<dbReference type="HOGENOM" id="CLU_297353_0_0_1"/>
<feature type="compositionally biased region" description="Basic and acidic residues" evidence="8">
    <location>
        <begin position="548"/>
        <end position="575"/>
    </location>
</feature>
<dbReference type="OrthoDB" id="10009520at2759"/>
<keyword evidence="4" id="KW-0677">Repeat</keyword>
<evidence type="ECO:0000256" key="1">
    <source>
        <dbReference type="ARBA" id="ARBA00004906"/>
    </source>
</evidence>
<evidence type="ECO:0000256" key="6">
    <source>
        <dbReference type="ARBA" id="ARBA00022786"/>
    </source>
</evidence>
<name>A0A066XMN7_COLSU</name>
<evidence type="ECO:0000313" key="11">
    <source>
        <dbReference type="Proteomes" id="UP000027238"/>
    </source>
</evidence>
<feature type="compositionally biased region" description="Polar residues" evidence="8">
    <location>
        <begin position="836"/>
        <end position="850"/>
    </location>
</feature>
<keyword evidence="11" id="KW-1185">Reference proteome</keyword>
<dbReference type="PANTHER" id="PTHR22770:SF47">
    <property type="entry name" value="E3 UBIQUITIN-PROTEIN LIGASE RNF216"/>
    <property type="match status" value="1"/>
</dbReference>
<dbReference type="GO" id="GO:0008270">
    <property type="term" value="F:zinc ion binding"/>
    <property type="evidence" value="ECO:0007669"/>
    <property type="project" value="UniProtKB-KW"/>
</dbReference>
<feature type="compositionally biased region" description="Low complexity" evidence="8">
    <location>
        <begin position="710"/>
        <end position="719"/>
    </location>
</feature>
<dbReference type="InterPro" id="IPR051628">
    <property type="entry name" value="LUBAC_E3_Ligases"/>
</dbReference>
<keyword evidence="7" id="KW-0862">Zinc</keyword>
<proteinExistence type="predicted"/>
<dbReference type="STRING" id="1173701.A0A066XMN7"/>
<dbReference type="AlphaFoldDB" id="A0A066XMN7"/>
<dbReference type="OMA" id="CKEDTHL"/>
<dbReference type="EMBL" id="JMSE01000831">
    <property type="protein sequence ID" value="KDN67245.1"/>
    <property type="molecule type" value="Genomic_DNA"/>
</dbReference>
<dbReference type="eggNOG" id="KOG1812">
    <property type="taxonomic scope" value="Eukaryota"/>
</dbReference>
<protein>
    <submittedName>
        <fullName evidence="10">Putative RING finger protein</fullName>
    </submittedName>
</protein>
<feature type="region of interest" description="Disordered" evidence="8">
    <location>
        <begin position="746"/>
        <end position="861"/>
    </location>
</feature>
<evidence type="ECO:0000256" key="2">
    <source>
        <dbReference type="ARBA" id="ARBA00022679"/>
    </source>
</evidence>
<dbReference type="CDD" id="cd20339">
    <property type="entry name" value="BRcat_RBR_RNF216"/>
    <property type="match status" value="1"/>
</dbReference>
<feature type="compositionally biased region" description="Basic residues" evidence="8">
    <location>
        <begin position="781"/>
        <end position="791"/>
    </location>
</feature>
<keyword evidence="2" id="KW-0808">Transferase</keyword>
<feature type="compositionally biased region" description="Basic and acidic residues" evidence="8">
    <location>
        <begin position="807"/>
        <end position="816"/>
    </location>
</feature>
<evidence type="ECO:0000259" key="9">
    <source>
        <dbReference type="PROSITE" id="PS51873"/>
    </source>
</evidence>
<dbReference type="PROSITE" id="PS51873">
    <property type="entry name" value="TRIAD"/>
    <property type="match status" value="1"/>
</dbReference>
<feature type="region of interest" description="Disordered" evidence="8">
    <location>
        <begin position="548"/>
        <end position="586"/>
    </location>
</feature>
<dbReference type="InterPro" id="IPR047544">
    <property type="entry name" value="RING-HC_RBR_RNF216"/>
</dbReference>
<feature type="region of interest" description="Disordered" evidence="8">
    <location>
        <begin position="620"/>
        <end position="724"/>
    </location>
</feature>
<sequence>MWTWLKKWCQDDKPANEIRRADCLQRPQAPPPVQERAQRGCKHPTRLPERIVNAINGFVKGRRPSPNRAEEMEDAADETKNACMATVLSIFPEICTEFLQETAQRFQYNSEQTIDEILRLLETGTSYPKRSFSNALKRKREASEDSDEEANIRRTYNHPNREIESTPEYLSIAKTVLKHEFPSVTVSGISKILTSKKNQLLPAYVAIETAISELQKGSRENIPEGFSSTKKARPKTENKYSHMELDRTIEITNNLDEKRALRELQAARKLREKRQKAFLDGAKEKLNFERALEDGNVVECGCCFDEIARNRAVCCQNLENPHLTSLELFCVGCARQTAEYAVGQSKYELACMSLDQCNAGFSREQRRKFLTHKLSAALDRIENEAILRMAGLENLERCPFCPYAAEYPPIATNREFQCDNPDCQRVSCRLCKEDTHLPKTCEEAEAARDKGIGARHEIEEAMSAALIRKCNKLPIGGTPFIKENGCNKMTCTAANCRNIQCYVCSKSCDNYTHFNDVTRGGKSGNCPLFDDNGDVSVRHKEEVKAAEDKARQKVLESNRDMDKDLLNFDMPEHNSRGPKSPSRNQRQAELLPVQVQPIIQAAQCQASRQRMAARPVIEQNALGQQVPQGNIARPQPYPFGEPWNNNPHLWRALPQQNPVPGQVANQAGFPARPSAEDPPRAYGGYRPHPGISSGPRFPAPQYQPQPQQPQQPQHPQRLPSTSIWPRQPVAMPRDLDVRHLSNIQFFNQPNPSQFRPMRPAAPVGPINGAQPQPAPAPRELKRQKHCARRPKGPPALQQADVQPVRMPEPRQAEEQGRQMNGGQLSPRSEAQPPTAPSTNPNNQAAKQSRNLGDHQHGQLAPVGQQTWQRHEALGARLQAQQQAPENQQVWQTPYQPAIVQTPGGHDMSAQWRRSLTVSNCIEPPRAIQGALVKEEKGAADVQEGANHRMLPIEQAAHPVSGLNPNHPRQPPAPDRPNWLMPASPRLLDRLAPIRQIGADTRAEGSSDEPLELD</sequence>
<gene>
    <name evidence="10" type="ORF">CSUB01_03313</name>
</gene>
<keyword evidence="6" id="KW-0833">Ubl conjugation pathway</keyword>
<dbReference type="InterPro" id="IPR047545">
    <property type="entry name" value="BRcat_RBR_RNF216"/>
</dbReference>
<keyword evidence="5" id="KW-0863">Zinc-finger</keyword>
<dbReference type="Pfam" id="PF26200">
    <property type="entry name" value="Rcat_RNF216"/>
    <property type="match status" value="1"/>
</dbReference>
<dbReference type="PANTHER" id="PTHR22770">
    <property type="entry name" value="UBIQUITIN CONJUGATING ENZYME 7 INTERACTING PROTEIN-RELATED"/>
    <property type="match status" value="1"/>
</dbReference>
<feature type="compositionally biased region" description="Polar residues" evidence="8">
    <location>
        <begin position="654"/>
        <end position="665"/>
    </location>
</feature>
<dbReference type="InterPro" id="IPR044066">
    <property type="entry name" value="TRIAD_supradom"/>
</dbReference>
<dbReference type="Proteomes" id="UP000027238">
    <property type="component" value="Unassembled WGS sequence"/>
</dbReference>
<evidence type="ECO:0000256" key="3">
    <source>
        <dbReference type="ARBA" id="ARBA00022723"/>
    </source>
</evidence>
<feature type="region of interest" description="Disordered" evidence="8">
    <location>
        <begin position="132"/>
        <end position="152"/>
    </location>
</feature>
<comment type="caution">
    <text evidence="10">The sequence shown here is derived from an EMBL/GenBank/DDBJ whole genome shotgun (WGS) entry which is preliminary data.</text>
</comment>
<evidence type="ECO:0000256" key="8">
    <source>
        <dbReference type="SAM" id="MobiDB-lite"/>
    </source>
</evidence>
<evidence type="ECO:0000256" key="5">
    <source>
        <dbReference type="ARBA" id="ARBA00022771"/>
    </source>
</evidence>
<dbReference type="InterPro" id="IPR047546">
    <property type="entry name" value="Rcat_RBR_RNF216"/>
</dbReference>
<feature type="domain" description="RING-type" evidence="9">
    <location>
        <begin position="296"/>
        <end position="530"/>
    </location>
</feature>